<feature type="transmembrane region" description="Helical" evidence="8">
    <location>
        <begin position="44"/>
        <end position="66"/>
    </location>
</feature>
<dbReference type="GO" id="GO:0022857">
    <property type="term" value="F:transmembrane transporter activity"/>
    <property type="evidence" value="ECO:0007669"/>
    <property type="project" value="InterPro"/>
</dbReference>
<evidence type="ECO:0000256" key="4">
    <source>
        <dbReference type="ARBA" id="ARBA00022475"/>
    </source>
</evidence>
<keyword evidence="5 8" id="KW-0812">Transmembrane</keyword>
<keyword evidence="6 8" id="KW-1133">Transmembrane helix</keyword>
<evidence type="ECO:0000256" key="2">
    <source>
        <dbReference type="ARBA" id="ARBA00007935"/>
    </source>
</evidence>
<evidence type="ECO:0000256" key="5">
    <source>
        <dbReference type="ARBA" id="ARBA00022692"/>
    </source>
</evidence>
<dbReference type="InterPro" id="IPR000522">
    <property type="entry name" value="ABC_transptr_permease_BtuC"/>
</dbReference>
<keyword evidence="7 8" id="KW-0472">Membrane</keyword>
<accession>A0A220S554</accession>
<feature type="transmembrane region" description="Helical" evidence="8">
    <location>
        <begin position="72"/>
        <end position="91"/>
    </location>
</feature>
<reference evidence="9 10" key="1">
    <citation type="submission" date="2017-06" db="EMBL/GenBank/DDBJ databases">
        <title>Neisseria chenwenguii sp. nov., isolated from the intestinal contents of Tibetan Plateau Pika in Yushu, Qinghai Province, China.</title>
        <authorList>
            <person name="Zhang G."/>
        </authorList>
    </citation>
    <scope>NUCLEOTIDE SEQUENCE [LARGE SCALE GENOMIC DNA]</scope>
    <source>
        <strain evidence="9 10">10023</strain>
    </source>
</reference>
<gene>
    <name evidence="9" type="ORF">BG910_10435</name>
</gene>
<dbReference type="SUPFAM" id="SSF81345">
    <property type="entry name" value="ABC transporter involved in vitamin B12 uptake, BtuC"/>
    <property type="match status" value="1"/>
</dbReference>
<comment type="similarity">
    <text evidence="2">Belongs to the binding-protein-dependent transport system permease family. FecCD subfamily.</text>
</comment>
<protein>
    <submittedName>
        <fullName evidence="9">Iron transporter</fullName>
    </submittedName>
</protein>
<dbReference type="AlphaFoldDB" id="A0A220S554"/>
<dbReference type="Gene3D" id="1.10.3470.10">
    <property type="entry name" value="ABC transporter involved in vitamin B12 uptake, BtuC"/>
    <property type="match status" value="1"/>
</dbReference>
<dbReference type="EMBL" id="CP022278">
    <property type="protein sequence ID" value="ASK28556.1"/>
    <property type="molecule type" value="Genomic_DNA"/>
</dbReference>
<name>A0A220S554_9NEIS</name>
<organism evidence="9 10">
    <name type="scientific">Neisseria chenwenguii</name>
    <dbReference type="NCBI Taxonomy" id="1853278"/>
    <lineage>
        <taxon>Bacteria</taxon>
        <taxon>Pseudomonadati</taxon>
        <taxon>Pseudomonadota</taxon>
        <taxon>Betaproteobacteria</taxon>
        <taxon>Neisseriales</taxon>
        <taxon>Neisseriaceae</taxon>
        <taxon>Neisseria</taxon>
    </lineage>
</organism>
<evidence type="ECO:0000313" key="10">
    <source>
        <dbReference type="Proteomes" id="UP000198238"/>
    </source>
</evidence>
<evidence type="ECO:0000256" key="6">
    <source>
        <dbReference type="ARBA" id="ARBA00022989"/>
    </source>
</evidence>
<proteinExistence type="inferred from homology"/>
<keyword evidence="10" id="KW-1185">Reference proteome</keyword>
<dbReference type="PANTHER" id="PTHR30472:SF24">
    <property type="entry name" value="FERRIC ENTEROBACTIN TRANSPORT SYSTEM PERMEASE PROTEIN FEPG"/>
    <property type="match status" value="1"/>
</dbReference>
<feature type="transmembrane region" description="Helical" evidence="8">
    <location>
        <begin position="6"/>
        <end position="32"/>
    </location>
</feature>
<dbReference type="PANTHER" id="PTHR30472">
    <property type="entry name" value="FERRIC ENTEROBACTIN TRANSPORT SYSTEM PERMEASE PROTEIN"/>
    <property type="match status" value="1"/>
</dbReference>
<dbReference type="Proteomes" id="UP000198238">
    <property type="component" value="Chromosome"/>
</dbReference>
<evidence type="ECO:0000313" key="9">
    <source>
        <dbReference type="EMBL" id="ASK28556.1"/>
    </source>
</evidence>
<keyword evidence="3" id="KW-0813">Transport</keyword>
<dbReference type="GO" id="GO:0033214">
    <property type="term" value="P:siderophore-iron import into cell"/>
    <property type="evidence" value="ECO:0007669"/>
    <property type="project" value="TreeGrafter"/>
</dbReference>
<dbReference type="InterPro" id="IPR037294">
    <property type="entry name" value="ABC_BtuC-like"/>
</dbReference>
<evidence type="ECO:0000256" key="7">
    <source>
        <dbReference type="ARBA" id="ARBA00023136"/>
    </source>
</evidence>
<sequence>MSFWGLLAATILATAAVVAAGPIAFIALAAPHLTRKIFKSSRPLILPTALVGASLLLFSDLLARFLPMQSALPVGVFTAGVGGLYLLYLIFSERK</sequence>
<evidence type="ECO:0000256" key="3">
    <source>
        <dbReference type="ARBA" id="ARBA00022448"/>
    </source>
</evidence>
<evidence type="ECO:0000256" key="1">
    <source>
        <dbReference type="ARBA" id="ARBA00004651"/>
    </source>
</evidence>
<dbReference type="KEGG" id="nei:BG910_10435"/>
<dbReference type="Pfam" id="PF01032">
    <property type="entry name" value="FecCD"/>
    <property type="match status" value="1"/>
</dbReference>
<comment type="subcellular location">
    <subcellularLocation>
        <location evidence="1">Cell membrane</location>
        <topology evidence="1">Multi-pass membrane protein</topology>
    </subcellularLocation>
</comment>
<evidence type="ECO:0000256" key="8">
    <source>
        <dbReference type="SAM" id="Phobius"/>
    </source>
</evidence>
<keyword evidence="4" id="KW-1003">Cell membrane</keyword>
<dbReference type="GO" id="GO:0005886">
    <property type="term" value="C:plasma membrane"/>
    <property type="evidence" value="ECO:0007669"/>
    <property type="project" value="UniProtKB-SubCell"/>
</dbReference>